<name>A0A165CWH1_9APHY</name>
<dbReference type="RefSeq" id="XP_040761327.1">
    <property type="nucleotide sequence ID" value="XM_040912992.1"/>
</dbReference>
<keyword evidence="2" id="KW-1185">Reference proteome</keyword>
<sequence>MSKCFTVDSKVSLPEYEQAMKDVAETEFLILKPKNGGEVLVSRKRDIIFHWQHYESLYHMVDFYFVEARWVEVSVHRNDMDTSMQIKRTLGGRVDRDRPALEALLRVQAQRILANSAFKASALAPSSQEGSTEYTMKLKPGTTL</sequence>
<evidence type="ECO:0000313" key="1">
    <source>
        <dbReference type="EMBL" id="KZT03587.1"/>
    </source>
</evidence>
<dbReference type="EMBL" id="KV427643">
    <property type="protein sequence ID" value="KZT03587.1"/>
    <property type="molecule type" value="Genomic_DNA"/>
</dbReference>
<dbReference type="Proteomes" id="UP000076871">
    <property type="component" value="Unassembled WGS sequence"/>
</dbReference>
<dbReference type="AlphaFoldDB" id="A0A165CWH1"/>
<reference evidence="1 2" key="1">
    <citation type="journal article" date="2016" name="Mol. Biol. Evol.">
        <title>Comparative Genomics of Early-Diverging Mushroom-Forming Fungi Provides Insights into the Origins of Lignocellulose Decay Capabilities.</title>
        <authorList>
            <person name="Nagy L.G."/>
            <person name="Riley R."/>
            <person name="Tritt A."/>
            <person name="Adam C."/>
            <person name="Daum C."/>
            <person name="Floudas D."/>
            <person name="Sun H."/>
            <person name="Yadav J.S."/>
            <person name="Pangilinan J."/>
            <person name="Larsson K.H."/>
            <person name="Matsuura K."/>
            <person name="Barry K."/>
            <person name="Labutti K."/>
            <person name="Kuo R."/>
            <person name="Ohm R.A."/>
            <person name="Bhattacharya S.S."/>
            <person name="Shirouzu T."/>
            <person name="Yoshinaga Y."/>
            <person name="Martin F.M."/>
            <person name="Grigoriev I.V."/>
            <person name="Hibbett D.S."/>
        </authorList>
    </citation>
    <scope>NUCLEOTIDE SEQUENCE [LARGE SCALE GENOMIC DNA]</scope>
    <source>
        <strain evidence="1 2">93-53</strain>
    </source>
</reference>
<gene>
    <name evidence="1" type="ORF">LAESUDRAFT_761917</name>
</gene>
<protein>
    <submittedName>
        <fullName evidence="1">Uncharacterized protein</fullName>
    </submittedName>
</protein>
<accession>A0A165CWH1</accession>
<dbReference type="InParanoid" id="A0A165CWH1"/>
<dbReference type="GeneID" id="63830020"/>
<proteinExistence type="predicted"/>
<evidence type="ECO:0000313" key="2">
    <source>
        <dbReference type="Proteomes" id="UP000076871"/>
    </source>
</evidence>
<organism evidence="1 2">
    <name type="scientific">Laetiporus sulphureus 93-53</name>
    <dbReference type="NCBI Taxonomy" id="1314785"/>
    <lineage>
        <taxon>Eukaryota</taxon>
        <taxon>Fungi</taxon>
        <taxon>Dikarya</taxon>
        <taxon>Basidiomycota</taxon>
        <taxon>Agaricomycotina</taxon>
        <taxon>Agaricomycetes</taxon>
        <taxon>Polyporales</taxon>
        <taxon>Laetiporus</taxon>
    </lineage>
</organism>